<reference evidence="1 2" key="1">
    <citation type="journal article" date="2019" name="Int. J. Syst. Evol. Microbiol.">
        <title>The Global Catalogue of Microorganisms (GCM) 10K type strain sequencing project: providing services to taxonomists for standard genome sequencing and annotation.</title>
        <authorList>
            <consortium name="The Broad Institute Genomics Platform"/>
            <consortium name="The Broad Institute Genome Sequencing Center for Infectious Disease"/>
            <person name="Wu L."/>
            <person name="Ma J."/>
        </authorList>
    </citation>
    <scope>NUCLEOTIDE SEQUENCE [LARGE SCALE GENOMIC DNA]</scope>
    <source>
        <strain evidence="1 2">JCM 14545</strain>
    </source>
</reference>
<evidence type="ECO:0000313" key="1">
    <source>
        <dbReference type="EMBL" id="GAA1968523.1"/>
    </source>
</evidence>
<dbReference type="Proteomes" id="UP001501116">
    <property type="component" value="Unassembled WGS sequence"/>
</dbReference>
<organism evidence="1 2">
    <name type="scientific">Amycolatopsis minnesotensis</name>
    <dbReference type="NCBI Taxonomy" id="337894"/>
    <lineage>
        <taxon>Bacteria</taxon>
        <taxon>Bacillati</taxon>
        <taxon>Actinomycetota</taxon>
        <taxon>Actinomycetes</taxon>
        <taxon>Pseudonocardiales</taxon>
        <taxon>Pseudonocardiaceae</taxon>
        <taxon>Amycolatopsis</taxon>
    </lineage>
</organism>
<gene>
    <name evidence="1" type="ORF">GCM10009754_46890</name>
</gene>
<accession>A0ABN2RGH0</accession>
<sequence>MPTLTGLAEEYLRDHVARHSGRLAGRLDNAAEWAAGRTDDLAQQAACFTARFSDQAAVRIGDYAVSLAESLGARLIRLGDRFASPEVDDRPQ</sequence>
<evidence type="ECO:0000313" key="2">
    <source>
        <dbReference type="Proteomes" id="UP001501116"/>
    </source>
</evidence>
<protein>
    <recommendedName>
        <fullName evidence="3">Excreted virulence factor EspC (Type VII ESX diderm)</fullName>
    </recommendedName>
</protein>
<keyword evidence="2" id="KW-1185">Reference proteome</keyword>
<proteinExistence type="predicted"/>
<evidence type="ECO:0008006" key="3">
    <source>
        <dbReference type="Google" id="ProtNLM"/>
    </source>
</evidence>
<dbReference type="RefSeq" id="WP_344422597.1">
    <property type="nucleotide sequence ID" value="NZ_BAAANN010000019.1"/>
</dbReference>
<name>A0ABN2RGH0_9PSEU</name>
<comment type="caution">
    <text evidence="1">The sequence shown here is derived from an EMBL/GenBank/DDBJ whole genome shotgun (WGS) entry which is preliminary data.</text>
</comment>
<dbReference type="EMBL" id="BAAANN010000019">
    <property type="protein sequence ID" value="GAA1968523.1"/>
    <property type="molecule type" value="Genomic_DNA"/>
</dbReference>